<proteinExistence type="predicted"/>
<organism evidence="2 3">
    <name type="scientific">Parthenolecanium corni</name>
    <dbReference type="NCBI Taxonomy" id="536013"/>
    <lineage>
        <taxon>Eukaryota</taxon>
        <taxon>Metazoa</taxon>
        <taxon>Ecdysozoa</taxon>
        <taxon>Arthropoda</taxon>
        <taxon>Hexapoda</taxon>
        <taxon>Insecta</taxon>
        <taxon>Pterygota</taxon>
        <taxon>Neoptera</taxon>
        <taxon>Paraneoptera</taxon>
        <taxon>Hemiptera</taxon>
        <taxon>Sternorrhyncha</taxon>
        <taxon>Coccoidea</taxon>
        <taxon>Coccidae</taxon>
        <taxon>Parthenolecanium</taxon>
    </lineage>
</organism>
<keyword evidence="3" id="KW-1185">Reference proteome</keyword>
<feature type="region of interest" description="Disordered" evidence="1">
    <location>
        <begin position="356"/>
        <end position="392"/>
    </location>
</feature>
<accession>A0AAN9Y1V9</accession>
<comment type="caution">
    <text evidence="2">The sequence shown here is derived from an EMBL/GenBank/DDBJ whole genome shotgun (WGS) entry which is preliminary data.</text>
</comment>
<feature type="region of interest" description="Disordered" evidence="1">
    <location>
        <begin position="737"/>
        <end position="762"/>
    </location>
</feature>
<feature type="compositionally biased region" description="Polar residues" evidence="1">
    <location>
        <begin position="863"/>
        <end position="907"/>
    </location>
</feature>
<feature type="region of interest" description="Disordered" evidence="1">
    <location>
        <begin position="774"/>
        <end position="945"/>
    </location>
</feature>
<sequence>MRNTRGNSLLSRLINRRRRFRPTTELIEDIQPQVGEEVEFVFEEGVPVRRIIRRVPTESTRRTIIPDRLPTTQLPDETRITETLRRPIVNFREPPVQTQEARIVTQPPVTTGRTDSQSLPPTISSNQTTRVLQPPSVSTETRFRPLPNPPASPPMPSQRLDVVNEVNRPLSEISRTVRFLPQPPTVSTETSSRLLPEPQATPPTPSQRLDIVNEVNRPLSEIIRTTRFLPQPPTVSTETSSRLLPGPQAPPPTPSQLLNFVSEVNRLPPEIIQTETVQPGATNGPISLPPIFVRPPSELRTISEVRPATPDGQQSQVIQFRQNPNTELPVTGIFRRDGEEPVPVVLDRETNTFIRAPNRESVSSSSVSKNSLTSDEGLRSSKNDLNSESEKFTDEELMQALKEIVDSDSEGKTDAKDVLNLFGGLLRARKNSVEDSTMSDSETERRRYSLLSWLMNRKRPRRPAQRTEYSEEIQPQFREEVEYIYENGVPVRGIIRMVPTDSTITTTTDRLPPPPLRVTDRPDRRVIRETTTTTNVEPRIFPQPTTGITDIQFRPPIISTSENTRILPPTLVSTETRTGEPPDSQVLPPLSREFFDYVETVVPGGTRTPIRLQVFIPPGQSVIESRQPLDAVMFFGEGPPVNLKNKLNSDQGYEADNSNFGNDNLESSITLDSVSNAELGVDSLPEDVVDYEKFLRTIKENVSQDDPESEKRIRAEQIEEKETTDCWVLVRGVVSKKSRRNGSGSPPSHHQPPNDDGYIPLEKYDPVRGYQRVEGGGEEAKLISSTSDDRGDVNPVGSQSEAVHVAEEMKDRNTLTDTASKPSLEPAPAAHSDTLPVTDNSDGREISETLKTTVNNGEPVVQPQETKTVTQPSDTAGSIDSQSQPPTITSTETPRIVQPSSVSSKATSPEIPYPLPPLSISDQRLDNNPDVKQWPSENIKTEVKEPKAVDAPVTLEVYVPRNQPSAILSSHFSVPRPPLRGKLTIGDGETTDVTLSYDKVGSTYRVNEKYENPHEKR</sequence>
<protein>
    <submittedName>
        <fullName evidence="2">Uncharacterized protein</fullName>
    </submittedName>
</protein>
<feature type="compositionally biased region" description="Pro residues" evidence="1">
    <location>
        <begin position="146"/>
        <end position="156"/>
    </location>
</feature>
<evidence type="ECO:0000313" key="3">
    <source>
        <dbReference type="Proteomes" id="UP001367676"/>
    </source>
</evidence>
<feature type="region of interest" description="Disordered" evidence="1">
    <location>
        <begin position="181"/>
        <end position="207"/>
    </location>
</feature>
<evidence type="ECO:0000313" key="2">
    <source>
        <dbReference type="EMBL" id="KAK7579958.1"/>
    </source>
</evidence>
<dbReference type="EMBL" id="JBBCAQ010000034">
    <property type="protein sequence ID" value="KAK7579958.1"/>
    <property type="molecule type" value="Genomic_DNA"/>
</dbReference>
<feature type="region of interest" description="Disordered" evidence="1">
    <location>
        <begin position="108"/>
        <end position="158"/>
    </location>
</feature>
<feature type="compositionally biased region" description="Basic and acidic residues" evidence="1">
    <location>
        <begin position="804"/>
        <end position="814"/>
    </location>
</feature>
<feature type="region of interest" description="Disordered" evidence="1">
    <location>
        <begin position="968"/>
        <end position="987"/>
    </location>
</feature>
<gene>
    <name evidence="2" type="ORF">V9T40_000587</name>
</gene>
<evidence type="ECO:0000256" key="1">
    <source>
        <dbReference type="SAM" id="MobiDB-lite"/>
    </source>
</evidence>
<name>A0AAN9Y1V9_9HEMI</name>
<dbReference type="Proteomes" id="UP001367676">
    <property type="component" value="Unassembled WGS sequence"/>
</dbReference>
<feature type="region of interest" description="Disordered" evidence="1">
    <location>
        <begin position="231"/>
        <end position="253"/>
    </location>
</feature>
<dbReference type="AlphaFoldDB" id="A0AAN9Y1V9"/>
<feature type="compositionally biased region" description="Polar residues" evidence="1">
    <location>
        <begin position="108"/>
        <end position="140"/>
    </location>
</feature>
<reference evidence="2 3" key="1">
    <citation type="submission" date="2024-03" db="EMBL/GenBank/DDBJ databases">
        <title>Adaptation during the transition from Ophiocordyceps entomopathogen to insect associate is accompanied by gene loss and intensified selection.</title>
        <authorList>
            <person name="Ward C.M."/>
            <person name="Onetto C.A."/>
            <person name="Borneman A.R."/>
        </authorList>
    </citation>
    <scope>NUCLEOTIDE SEQUENCE [LARGE SCALE GENOMIC DNA]</scope>
    <source>
        <strain evidence="2">AWRI1</strain>
        <tissue evidence="2">Single Adult Female</tissue>
    </source>
</reference>